<keyword evidence="4" id="KW-0130">Cell adhesion</keyword>
<dbReference type="PANTHER" id="PTHR23412:SF6">
    <property type="entry name" value="MESOTHELIN"/>
    <property type="match status" value="1"/>
</dbReference>
<dbReference type="GO" id="GO:0008168">
    <property type="term" value="F:methyltransferase activity"/>
    <property type="evidence" value="ECO:0007669"/>
    <property type="project" value="InterPro"/>
</dbReference>
<dbReference type="GO" id="GO:0009986">
    <property type="term" value="C:cell surface"/>
    <property type="evidence" value="ECO:0007669"/>
    <property type="project" value="TreeGrafter"/>
</dbReference>
<dbReference type="Proteomes" id="UP000886611">
    <property type="component" value="Unassembled WGS sequence"/>
</dbReference>
<dbReference type="Pfam" id="PF06060">
    <property type="entry name" value="Mesothelin"/>
    <property type="match status" value="2"/>
</dbReference>
<dbReference type="GO" id="GO:0003676">
    <property type="term" value="F:nucleic acid binding"/>
    <property type="evidence" value="ECO:0007669"/>
    <property type="project" value="InterPro"/>
</dbReference>
<dbReference type="InterPro" id="IPR011009">
    <property type="entry name" value="Kinase-like_dom_sf"/>
</dbReference>
<dbReference type="GO" id="GO:0016020">
    <property type="term" value="C:membrane"/>
    <property type="evidence" value="ECO:0007669"/>
    <property type="project" value="UniProtKB-SubCell"/>
</dbReference>
<evidence type="ECO:0000256" key="2">
    <source>
        <dbReference type="ARBA" id="ARBA00011016"/>
    </source>
</evidence>
<reference evidence="8 9" key="1">
    <citation type="journal article" date="2021" name="Cell">
        <title>Tracing the genetic footprints of vertebrate landing in non-teleost ray-finned fishes.</title>
        <authorList>
            <person name="Bi X."/>
            <person name="Wang K."/>
            <person name="Yang L."/>
            <person name="Pan H."/>
            <person name="Jiang H."/>
            <person name="Wei Q."/>
            <person name="Fang M."/>
            <person name="Yu H."/>
            <person name="Zhu C."/>
            <person name="Cai Y."/>
            <person name="He Y."/>
            <person name="Gan X."/>
            <person name="Zeng H."/>
            <person name="Yu D."/>
            <person name="Zhu Y."/>
            <person name="Jiang H."/>
            <person name="Qiu Q."/>
            <person name="Yang H."/>
            <person name="Zhang Y.E."/>
            <person name="Wang W."/>
            <person name="Zhu M."/>
            <person name="He S."/>
            <person name="Zhang G."/>
        </authorList>
    </citation>
    <scope>NUCLEOTIDE SEQUENCE [LARGE SCALE GENOMIC DNA]</scope>
    <source>
        <strain evidence="8">Bchr_013</strain>
    </source>
</reference>
<evidence type="ECO:0000256" key="5">
    <source>
        <dbReference type="ARBA" id="ARBA00023136"/>
    </source>
</evidence>
<dbReference type="SMART" id="SM00220">
    <property type="entry name" value="S_TKc"/>
    <property type="match status" value="1"/>
</dbReference>
<dbReference type="PROSITE" id="PS00092">
    <property type="entry name" value="N6_MTASE"/>
    <property type="match status" value="1"/>
</dbReference>
<feature type="domain" description="Protein kinase" evidence="7">
    <location>
        <begin position="1"/>
        <end position="299"/>
    </location>
</feature>
<dbReference type="PROSITE" id="PS50011">
    <property type="entry name" value="PROTEIN_KINASE_DOM"/>
    <property type="match status" value="1"/>
</dbReference>
<gene>
    <name evidence="8" type="primary">Pim2_9</name>
    <name evidence="8" type="ORF">GTO96_0007787</name>
</gene>
<dbReference type="GO" id="GO:0004672">
    <property type="term" value="F:protein kinase activity"/>
    <property type="evidence" value="ECO:0007669"/>
    <property type="project" value="InterPro"/>
</dbReference>
<accession>A0A8X8BI76</accession>
<dbReference type="PROSITE" id="PS00108">
    <property type="entry name" value="PROTEIN_KINASE_ST"/>
    <property type="match status" value="1"/>
</dbReference>
<evidence type="ECO:0000313" key="8">
    <source>
        <dbReference type="EMBL" id="KAG2455879.1"/>
    </source>
</evidence>
<dbReference type="InterPro" id="IPR002052">
    <property type="entry name" value="DNA_methylase_N6_adenine_CS"/>
</dbReference>
<evidence type="ECO:0000256" key="4">
    <source>
        <dbReference type="ARBA" id="ARBA00022889"/>
    </source>
</evidence>
<dbReference type="GO" id="GO:0005524">
    <property type="term" value="F:ATP binding"/>
    <property type="evidence" value="ECO:0007669"/>
    <property type="project" value="InterPro"/>
</dbReference>
<keyword evidence="6" id="KW-0325">Glycoprotein</keyword>
<dbReference type="InterPro" id="IPR026664">
    <property type="entry name" value="Stereocilin-rel"/>
</dbReference>
<dbReference type="EMBL" id="JAATIS010009265">
    <property type="protein sequence ID" value="KAG2455879.1"/>
    <property type="molecule type" value="Genomic_DNA"/>
</dbReference>
<evidence type="ECO:0000256" key="1">
    <source>
        <dbReference type="ARBA" id="ARBA00004370"/>
    </source>
</evidence>
<comment type="similarity">
    <text evidence="2">Belongs to the mesothelin family.</text>
</comment>
<keyword evidence="5" id="KW-0472">Membrane</keyword>
<feature type="non-terminal residue" evidence="8">
    <location>
        <position position="1354"/>
    </location>
</feature>
<keyword evidence="9" id="KW-1185">Reference proteome</keyword>
<comment type="subcellular location">
    <subcellularLocation>
        <location evidence="1">Membrane</location>
    </subcellularLocation>
</comment>
<dbReference type="InterPro" id="IPR000719">
    <property type="entry name" value="Prot_kinase_dom"/>
</dbReference>
<dbReference type="InterPro" id="IPR010335">
    <property type="entry name" value="Mesothelin"/>
</dbReference>
<keyword evidence="3" id="KW-0732">Signal</keyword>
<dbReference type="GO" id="GO:0032259">
    <property type="term" value="P:methylation"/>
    <property type="evidence" value="ECO:0007669"/>
    <property type="project" value="InterPro"/>
</dbReference>
<feature type="non-terminal residue" evidence="8">
    <location>
        <position position="1"/>
    </location>
</feature>
<keyword evidence="8" id="KW-0418">Kinase</keyword>
<dbReference type="GO" id="GO:0007160">
    <property type="term" value="P:cell-matrix adhesion"/>
    <property type="evidence" value="ECO:0007669"/>
    <property type="project" value="TreeGrafter"/>
</dbReference>
<dbReference type="PANTHER" id="PTHR23412">
    <property type="entry name" value="STEREOCILIN RELATED"/>
    <property type="match status" value="1"/>
</dbReference>
<comment type="caution">
    <text evidence="8">The sequence shown here is derived from an EMBL/GenBank/DDBJ whole genome shotgun (WGS) entry which is preliminary data.</text>
</comment>
<evidence type="ECO:0000256" key="3">
    <source>
        <dbReference type="ARBA" id="ARBA00022729"/>
    </source>
</evidence>
<dbReference type="Pfam" id="PF00069">
    <property type="entry name" value="Pkinase"/>
    <property type="match status" value="1"/>
</dbReference>
<organism evidence="8 9">
    <name type="scientific">Polypterus senegalus</name>
    <name type="common">Senegal bichir</name>
    <dbReference type="NCBI Taxonomy" id="55291"/>
    <lineage>
        <taxon>Eukaryota</taxon>
        <taxon>Metazoa</taxon>
        <taxon>Chordata</taxon>
        <taxon>Craniata</taxon>
        <taxon>Vertebrata</taxon>
        <taxon>Euteleostomi</taxon>
        <taxon>Actinopterygii</taxon>
        <taxon>Polypteriformes</taxon>
        <taxon>Polypteridae</taxon>
        <taxon>Polypterus</taxon>
    </lineage>
</organism>
<evidence type="ECO:0000313" key="9">
    <source>
        <dbReference type="Proteomes" id="UP000886611"/>
    </source>
</evidence>
<dbReference type="Gene3D" id="1.10.510.10">
    <property type="entry name" value="Transferase(Phosphotransferase) domain 1"/>
    <property type="match status" value="1"/>
</dbReference>
<dbReference type="InterPro" id="IPR008271">
    <property type="entry name" value="Ser/Thr_kinase_AS"/>
</dbReference>
<evidence type="ECO:0000256" key="6">
    <source>
        <dbReference type="ARBA" id="ARBA00023180"/>
    </source>
</evidence>
<sequence>MQLVSRPPACPAVIQLLDWVITPSCVFLVMERPDPCMDLFDFMWERGQCLTEPIAGSIFRQVVQAVHHCQSRGVLHRDIKPENILVETSTQQTKLIDFGCGTLLNQKEYTSFTGTHFYAPPEWCLKKSYEAEPATVWSLGVLLFEMLCGQVPFKRKEEVIRCNVIYTADISKGSLMYQSYAKARTAPLNAYPFGVPEDQVLVLQPIATVASVKNINNWNITKLSTLKTLLNTSYGSWTANQQLSVLDVKRILGEKIVTLPQYESNPVVQQWIDRQPQSALTFLNLNLTGGLVYTNPPWVFSFPIYTPETFLCDGVDSHFVHFNPSFSAKLETYLASEDFPNELCEYSIDQYACSLVTTLTASNVASLLNCTVNNEVTYSKDSLMLFFTKVSGVLASALDEFSSWVENLNSYNVASLIECIVENKVNYTKAALKVFFNKVSTVLEPALDIYSKMSTTSSTNMADILDVIGEMRLNCLSDEDLSNVTYMKTWFAKLQAFLTFPSADFLSCLGAKNLTYDTYQVIVSALNSQYPSMSIISQQRVYNVFIKPSLIHLKVEGLVLCSGSNNTEQNITANPCDNNILDYICPIPNNLNASIFAALINCLVNDSVNYTNEELQALFQTNQGILDAALLLNLTTPMIPSQNNITTVNDTNVGQVILNRTLQISLPILQNNNVSNTTPLGIALMILPPSIIANNLAAIPQSISCSNFQMMVPGRLLCYVPSSQFNTLGQSEALRYAQQLNLACGMALPSVDNATNLLSLGSLVQGLPSSAVKKISPDVAVNAGKNPTFVANMLAAPSSVQIIFISQIINANTSNILQNVPDSMSNLIPMTMLTFSKNSFDTAQVDNINKKNWSPDQAAMFFTNLISSYTNYSSLSANVLQGFSSTTIQGTTANQVVEIVKACKQKNAVLKEDQLMSMVYYVNIAGSIQNFTSFPPNMLLYYKYTDVQNNCVAYFQQLGNADFAIISPSLTIASTLLTQALACLSDIVTFLGTFLPQLKSNKVSNSLIVGLFQNIFSTSPRARRGAGCTVGNITLSIINSASFPASYDSTQFSYCLDPQTVQNNLAALASAVLVPSYQLIVYNSLKQAYPSGIPESQLQLLRSIARQAPVTDINTWNITSQDTLTALLNPADGAWNASQSGAIIARYLSVSNNALDSTAINAIGGNNLCSATATQLAAISSTEMQKVSPPLDVSSCPIAQKQALYTVCKQGFSNATSGQQQYYTLIKSYLGGAPLNDILQLANNNVSMSIPVFSSLDPAVLQQLNASVVKSLLGSNLGGLATFQNTTAIQNWIQSRTQAELASLGIGLTGGSTGSTASPSSSTSKGCQGTKEDKLLLLVTLLFTALIAIQQRFI</sequence>
<protein>
    <submittedName>
        <fullName evidence="8">PIM2 kinase</fullName>
    </submittedName>
</protein>
<keyword evidence="8" id="KW-0808">Transferase</keyword>
<dbReference type="SUPFAM" id="SSF56112">
    <property type="entry name" value="Protein kinase-like (PK-like)"/>
    <property type="match status" value="1"/>
</dbReference>
<name>A0A8X8BI76_POLSE</name>
<proteinExistence type="inferred from homology"/>
<evidence type="ECO:0000259" key="7">
    <source>
        <dbReference type="PROSITE" id="PS50011"/>
    </source>
</evidence>